<reference evidence="2 3" key="1">
    <citation type="submission" date="2020-10" db="EMBL/GenBank/DDBJ databases">
        <title>The Coptis chinensis genome and diversification of protoberbering-type alkaloids.</title>
        <authorList>
            <person name="Wang B."/>
            <person name="Shu S."/>
            <person name="Song C."/>
            <person name="Liu Y."/>
        </authorList>
    </citation>
    <scope>NUCLEOTIDE SEQUENCE [LARGE SCALE GENOMIC DNA]</scope>
    <source>
        <strain evidence="2">HL-2020</strain>
        <tissue evidence="2">Leaf</tissue>
    </source>
</reference>
<dbReference type="Gene3D" id="3.30.420.10">
    <property type="entry name" value="Ribonuclease H-like superfamily/Ribonuclease H"/>
    <property type="match status" value="1"/>
</dbReference>
<dbReference type="Pfam" id="PF13456">
    <property type="entry name" value="RVT_3"/>
    <property type="match status" value="1"/>
</dbReference>
<sequence length="296" mass="33800">MEARVENLQRYKSSSPRQERLGSHCKWQSLWIDIVKTKYLRNQDFLTVSPKPRDSRVWRDILKARTVLTKGLGWEIGNGSDINLFTERWIPSKEGITAPIYSNPTVKPIFVSDLIDSYTRKWRSNAIYHHRAGRYCETNYLHSTFTSLRNRTPKQLLHLCWKPHSAPYVTLNTDGACHGNPGPAGMGCVLRKYDGGFIAASVDYVPFGTSFLAEALAMRLGLYLAISYGITHINIQSDSQALINCIKGEDRDSPWEAAGIIEDIRQLFLFVQNISIIHIYREGNATRTHRHNMAFL</sequence>
<dbReference type="CDD" id="cd06222">
    <property type="entry name" value="RNase_H_like"/>
    <property type="match status" value="1"/>
</dbReference>
<dbReference type="AlphaFoldDB" id="A0A835H7V2"/>
<evidence type="ECO:0000259" key="1">
    <source>
        <dbReference type="PROSITE" id="PS50879"/>
    </source>
</evidence>
<feature type="domain" description="RNase H type-1" evidence="1">
    <location>
        <begin position="165"/>
        <end position="296"/>
    </location>
</feature>
<dbReference type="GO" id="GO:0003676">
    <property type="term" value="F:nucleic acid binding"/>
    <property type="evidence" value="ECO:0007669"/>
    <property type="project" value="InterPro"/>
</dbReference>
<proteinExistence type="predicted"/>
<dbReference type="GO" id="GO:0004523">
    <property type="term" value="F:RNA-DNA hybrid ribonuclease activity"/>
    <property type="evidence" value="ECO:0007669"/>
    <property type="project" value="InterPro"/>
</dbReference>
<dbReference type="Proteomes" id="UP000631114">
    <property type="component" value="Unassembled WGS sequence"/>
</dbReference>
<dbReference type="InterPro" id="IPR044730">
    <property type="entry name" value="RNase_H-like_dom_plant"/>
</dbReference>
<comment type="caution">
    <text evidence="2">The sequence shown here is derived from an EMBL/GenBank/DDBJ whole genome shotgun (WGS) entry which is preliminary data.</text>
</comment>
<dbReference type="InterPro" id="IPR002156">
    <property type="entry name" value="RNaseH_domain"/>
</dbReference>
<dbReference type="PROSITE" id="PS50879">
    <property type="entry name" value="RNASE_H_1"/>
    <property type="match status" value="1"/>
</dbReference>
<dbReference type="InterPro" id="IPR012337">
    <property type="entry name" value="RNaseH-like_sf"/>
</dbReference>
<dbReference type="InterPro" id="IPR036397">
    <property type="entry name" value="RNaseH_sf"/>
</dbReference>
<accession>A0A835H7V2</accession>
<protein>
    <recommendedName>
        <fullName evidence="1">RNase H type-1 domain-containing protein</fullName>
    </recommendedName>
</protein>
<dbReference type="SUPFAM" id="SSF53098">
    <property type="entry name" value="Ribonuclease H-like"/>
    <property type="match status" value="1"/>
</dbReference>
<keyword evidence="3" id="KW-1185">Reference proteome</keyword>
<dbReference type="PANTHER" id="PTHR47723:SF19">
    <property type="entry name" value="POLYNUCLEOTIDYL TRANSFERASE, RIBONUCLEASE H-LIKE SUPERFAMILY PROTEIN"/>
    <property type="match status" value="1"/>
</dbReference>
<evidence type="ECO:0000313" key="2">
    <source>
        <dbReference type="EMBL" id="KAF9593940.1"/>
    </source>
</evidence>
<dbReference type="PANTHER" id="PTHR47723">
    <property type="entry name" value="OS05G0353850 PROTEIN"/>
    <property type="match status" value="1"/>
</dbReference>
<organism evidence="2 3">
    <name type="scientific">Coptis chinensis</name>
    <dbReference type="NCBI Taxonomy" id="261450"/>
    <lineage>
        <taxon>Eukaryota</taxon>
        <taxon>Viridiplantae</taxon>
        <taxon>Streptophyta</taxon>
        <taxon>Embryophyta</taxon>
        <taxon>Tracheophyta</taxon>
        <taxon>Spermatophyta</taxon>
        <taxon>Magnoliopsida</taxon>
        <taxon>Ranunculales</taxon>
        <taxon>Ranunculaceae</taxon>
        <taxon>Coptidoideae</taxon>
        <taxon>Coptis</taxon>
    </lineage>
</organism>
<gene>
    <name evidence="2" type="ORF">IFM89_026183</name>
</gene>
<name>A0A835H7V2_9MAGN</name>
<evidence type="ECO:0000313" key="3">
    <source>
        <dbReference type="Proteomes" id="UP000631114"/>
    </source>
</evidence>
<dbReference type="InterPro" id="IPR053151">
    <property type="entry name" value="RNase_H-like"/>
</dbReference>
<dbReference type="EMBL" id="JADFTS010000008">
    <property type="protein sequence ID" value="KAF9593940.1"/>
    <property type="molecule type" value="Genomic_DNA"/>
</dbReference>
<dbReference type="OrthoDB" id="1906820at2759"/>